<evidence type="ECO:0000313" key="2">
    <source>
        <dbReference type="EMBL" id="KAJ3698583.1"/>
    </source>
</evidence>
<accession>A0AAD5ZIN1</accession>
<protein>
    <recommendedName>
        <fullName evidence="1">F-box domain-containing protein</fullName>
    </recommendedName>
</protein>
<evidence type="ECO:0000313" key="3">
    <source>
        <dbReference type="Proteomes" id="UP001210211"/>
    </source>
</evidence>
<dbReference type="SUPFAM" id="SSF52047">
    <property type="entry name" value="RNI-like"/>
    <property type="match status" value="1"/>
</dbReference>
<dbReference type="InterPro" id="IPR001810">
    <property type="entry name" value="F-box_dom"/>
</dbReference>
<dbReference type="Gene3D" id="3.80.10.10">
    <property type="entry name" value="Ribonuclease Inhibitor"/>
    <property type="match status" value="1"/>
</dbReference>
<organism evidence="2 3">
    <name type="scientific">Rhynchospora tenuis</name>
    <dbReference type="NCBI Taxonomy" id="198213"/>
    <lineage>
        <taxon>Eukaryota</taxon>
        <taxon>Viridiplantae</taxon>
        <taxon>Streptophyta</taxon>
        <taxon>Embryophyta</taxon>
        <taxon>Tracheophyta</taxon>
        <taxon>Spermatophyta</taxon>
        <taxon>Magnoliopsida</taxon>
        <taxon>Liliopsida</taxon>
        <taxon>Poales</taxon>
        <taxon>Cyperaceae</taxon>
        <taxon>Cyperoideae</taxon>
        <taxon>Rhynchosporeae</taxon>
        <taxon>Rhynchospora</taxon>
    </lineage>
</organism>
<comment type="caution">
    <text evidence="2">The sequence shown here is derived from an EMBL/GenBank/DDBJ whole genome shotgun (WGS) entry which is preliminary data.</text>
</comment>
<gene>
    <name evidence="2" type="ORF">LUZ61_002288</name>
</gene>
<sequence length="304" mass="35028">MELEEPPSCGRDWSELQRDVLVLIFLKLGTMQVLTTAGSVCRTWRKVAKEEPELWRRIDITNLAYDCDCYALKDLTKLAIDRSGGRLEEFSVEKIGDDDLLRYLCDRTSTLKKLCLISCYQLSEEAIVETGERQPLLEEIHITFAPFSETLTEIVGKQCPQLKSFKLNTSWHGKGTTYLSDEEEDNDDALGIAKNMHQLHHLQLIGNRLTNEGLKAILDGCPYLETLDIRHCYNVNMDPDMRPRCAKLKTIRLPNDSLDDVDNISDDYEETYSDYPFVDNISDDYEETYSDYPFVDDDEDGFEF</sequence>
<dbReference type="PANTHER" id="PTHR38926:SF2">
    <property type="entry name" value="F-BOX_LRR-REPEAT PROTEIN 21-RELATED"/>
    <property type="match status" value="1"/>
</dbReference>
<keyword evidence="3" id="KW-1185">Reference proteome</keyword>
<evidence type="ECO:0000259" key="1">
    <source>
        <dbReference type="Pfam" id="PF12937"/>
    </source>
</evidence>
<dbReference type="FunFam" id="1.20.1280.50:FF:000037">
    <property type="entry name" value="F-box protein SKIP19"/>
    <property type="match status" value="1"/>
</dbReference>
<dbReference type="InterPro" id="IPR036047">
    <property type="entry name" value="F-box-like_dom_sf"/>
</dbReference>
<dbReference type="EMBL" id="JAMRDG010000001">
    <property type="protein sequence ID" value="KAJ3698583.1"/>
    <property type="molecule type" value="Genomic_DNA"/>
</dbReference>
<dbReference type="AlphaFoldDB" id="A0AAD5ZIN1"/>
<reference evidence="2 3" key="1">
    <citation type="journal article" date="2022" name="Cell">
        <title>Repeat-based holocentromeres influence genome architecture and karyotype evolution.</title>
        <authorList>
            <person name="Hofstatter P.G."/>
            <person name="Thangavel G."/>
            <person name="Lux T."/>
            <person name="Neumann P."/>
            <person name="Vondrak T."/>
            <person name="Novak P."/>
            <person name="Zhang M."/>
            <person name="Costa L."/>
            <person name="Castellani M."/>
            <person name="Scott A."/>
            <person name="Toegelov H."/>
            <person name="Fuchs J."/>
            <person name="Mata-Sucre Y."/>
            <person name="Dias Y."/>
            <person name="Vanzela A.L.L."/>
            <person name="Huettel B."/>
            <person name="Almeida C.C.S."/>
            <person name="Simkova H."/>
            <person name="Souza G."/>
            <person name="Pedrosa-Harand A."/>
            <person name="Macas J."/>
            <person name="Mayer K.F.X."/>
            <person name="Houben A."/>
            <person name="Marques A."/>
        </authorList>
    </citation>
    <scope>NUCLEOTIDE SEQUENCE [LARGE SCALE GENOMIC DNA]</scope>
    <source>
        <strain evidence="2">RhyTen1mFocal</strain>
    </source>
</reference>
<dbReference type="SUPFAM" id="SSF81383">
    <property type="entry name" value="F-box domain"/>
    <property type="match status" value="1"/>
</dbReference>
<feature type="domain" description="F-box" evidence="1">
    <location>
        <begin position="19"/>
        <end position="60"/>
    </location>
</feature>
<proteinExistence type="predicted"/>
<dbReference type="InterPro" id="IPR032675">
    <property type="entry name" value="LRR_dom_sf"/>
</dbReference>
<dbReference type="Gene3D" id="1.20.1280.50">
    <property type="match status" value="1"/>
</dbReference>
<dbReference type="PANTHER" id="PTHR38926">
    <property type="entry name" value="F-BOX DOMAIN CONTAINING PROTEIN, EXPRESSED"/>
    <property type="match status" value="1"/>
</dbReference>
<name>A0AAD5ZIN1_9POAL</name>
<dbReference type="Proteomes" id="UP001210211">
    <property type="component" value="Unassembled WGS sequence"/>
</dbReference>
<dbReference type="Pfam" id="PF12937">
    <property type="entry name" value="F-box-like"/>
    <property type="match status" value="1"/>
</dbReference>